<protein>
    <recommendedName>
        <fullName evidence="8">WH2 domain-containing protein</fullName>
    </recommendedName>
</protein>
<feature type="compositionally biased region" description="Pro residues" evidence="3">
    <location>
        <begin position="966"/>
        <end position="976"/>
    </location>
</feature>
<evidence type="ECO:0008006" key="8">
    <source>
        <dbReference type="Google" id="ProtNLM"/>
    </source>
</evidence>
<proteinExistence type="inferred from homology"/>
<organism evidence="6 7">
    <name type="scientific">Phytophthora sojae (strain P6497)</name>
    <name type="common">Soybean stem and root rot agent</name>
    <name type="synonym">Phytophthora megasperma f. sp. glycines</name>
    <dbReference type="NCBI Taxonomy" id="1094619"/>
    <lineage>
        <taxon>Eukaryota</taxon>
        <taxon>Sar</taxon>
        <taxon>Stramenopiles</taxon>
        <taxon>Oomycota</taxon>
        <taxon>Peronosporomycetes</taxon>
        <taxon>Peronosporales</taxon>
        <taxon>Peronosporaceae</taxon>
        <taxon>Phytophthora</taxon>
    </lineage>
</organism>
<evidence type="ECO:0000313" key="7">
    <source>
        <dbReference type="Proteomes" id="UP000002640"/>
    </source>
</evidence>
<dbReference type="InterPro" id="IPR021854">
    <property type="entry name" value="WASH1_WAHD"/>
</dbReference>
<dbReference type="GO" id="GO:0003824">
    <property type="term" value="F:catalytic activity"/>
    <property type="evidence" value="ECO:0007669"/>
    <property type="project" value="InterPro"/>
</dbReference>
<dbReference type="AlphaFoldDB" id="G4Z398"/>
<feature type="region of interest" description="Disordered" evidence="3">
    <location>
        <begin position="936"/>
        <end position="1227"/>
    </location>
</feature>
<dbReference type="GO" id="GO:0006887">
    <property type="term" value="P:exocytosis"/>
    <property type="evidence" value="ECO:0007669"/>
    <property type="project" value="TreeGrafter"/>
</dbReference>
<evidence type="ECO:0000256" key="3">
    <source>
        <dbReference type="SAM" id="MobiDB-lite"/>
    </source>
</evidence>
<dbReference type="SMR" id="G4Z398"/>
<feature type="region of interest" description="Disordered" evidence="3">
    <location>
        <begin position="1"/>
        <end position="31"/>
    </location>
</feature>
<feature type="compositionally biased region" description="Polar residues" evidence="3">
    <location>
        <begin position="1216"/>
        <end position="1227"/>
    </location>
</feature>
<dbReference type="SUPFAM" id="SSF56219">
    <property type="entry name" value="DNase I-like"/>
    <property type="match status" value="1"/>
</dbReference>
<feature type="domain" description="Endonuclease/exonuclease/phosphatase" evidence="4">
    <location>
        <begin position="250"/>
        <end position="586"/>
    </location>
</feature>
<feature type="compositionally biased region" description="Pro residues" evidence="3">
    <location>
        <begin position="1002"/>
        <end position="1018"/>
    </location>
</feature>
<dbReference type="InterPro" id="IPR028290">
    <property type="entry name" value="WASH1"/>
</dbReference>
<reference evidence="6 7" key="1">
    <citation type="journal article" date="2006" name="Science">
        <title>Phytophthora genome sequences uncover evolutionary origins and mechanisms of pathogenesis.</title>
        <authorList>
            <person name="Tyler B.M."/>
            <person name="Tripathy S."/>
            <person name="Zhang X."/>
            <person name="Dehal P."/>
            <person name="Jiang R.H."/>
            <person name="Aerts A."/>
            <person name="Arredondo F.D."/>
            <person name="Baxter L."/>
            <person name="Bensasson D."/>
            <person name="Beynon J.L."/>
            <person name="Chapman J."/>
            <person name="Damasceno C.M."/>
            <person name="Dorrance A.E."/>
            <person name="Dou D."/>
            <person name="Dickerman A.W."/>
            <person name="Dubchak I.L."/>
            <person name="Garbelotto M."/>
            <person name="Gijzen M."/>
            <person name="Gordon S.G."/>
            <person name="Govers F."/>
            <person name="Grunwald N.J."/>
            <person name="Huang W."/>
            <person name="Ivors K.L."/>
            <person name="Jones R.W."/>
            <person name="Kamoun S."/>
            <person name="Krampis K."/>
            <person name="Lamour K.H."/>
            <person name="Lee M.K."/>
            <person name="McDonald W.H."/>
            <person name="Medina M."/>
            <person name="Meijer H.J."/>
            <person name="Nordberg E.K."/>
            <person name="Maclean D.J."/>
            <person name="Ospina-Giraldo M.D."/>
            <person name="Morris P.F."/>
            <person name="Phuntumart V."/>
            <person name="Putnam N.H."/>
            <person name="Rash S."/>
            <person name="Rose J.K."/>
            <person name="Sakihama Y."/>
            <person name="Salamov A.A."/>
            <person name="Savidor A."/>
            <person name="Scheuring C.F."/>
            <person name="Smith B.M."/>
            <person name="Sobral B.W."/>
            <person name="Terry A."/>
            <person name="Torto-Alalibo T.A."/>
            <person name="Win J."/>
            <person name="Xu Z."/>
            <person name="Zhang H."/>
            <person name="Grigoriev I.V."/>
            <person name="Rokhsar D.S."/>
            <person name="Boore J.L."/>
        </authorList>
    </citation>
    <scope>NUCLEOTIDE SEQUENCE [LARGE SCALE GENOMIC DNA]</scope>
    <source>
        <strain evidence="6 7">P6497</strain>
    </source>
</reference>
<dbReference type="GO" id="GO:0043015">
    <property type="term" value="F:gamma-tubulin binding"/>
    <property type="evidence" value="ECO:0007669"/>
    <property type="project" value="TreeGrafter"/>
</dbReference>
<dbReference type="InterPro" id="IPR036691">
    <property type="entry name" value="Endo/exonu/phosph_ase_sf"/>
</dbReference>
<dbReference type="Gene3D" id="3.60.10.10">
    <property type="entry name" value="Endonuclease/exonuclease/phosphatase"/>
    <property type="match status" value="1"/>
</dbReference>
<dbReference type="GO" id="GO:0005769">
    <property type="term" value="C:early endosome"/>
    <property type="evidence" value="ECO:0007669"/>
    <property type="project" value="InterPro"/>
</dbReference>
<dbReference type="GO" id="GO:0071203">
    <property type="term" value="C:WASH complex"/>
    <property type="evidence" value="ECO:0007669"/>
    <property type="project" value="InterPro"/>
</dbReference>
<keyword evidence="2" id="KW-0009">Actin-binding</keyword>
<gene>
    <name evidence="6" type="ORF">PHYSODRAFT_359974</name>
</gene>
<dbReference type="OMA" id="SGPLICI"/>
<feature type="compositionally biased region" description="Low complexity" evidence="3">
    <location>
        <begin position="1"/>
        <end position="25"/>
    </location>
</feature>
<dbReference type="Pfam" id="PF03372">
    <property type="entry name" value="Exo_endo_phos"/>
    <property type="match status" value="1"/>
</dbReference>
<feature type="compositionally biased region" description="Basic and acidic residues" evidence="3">
    <location>
        <begin position="1043"/>
        <end position="1055"/>
    </location>
</feature>
<dbReference type="KEGG" id="psoj:PHYSODRAFT_359974"/>
<evidence type="ECO:0000256" key="1">
    <source>
        <dbReference type="ARBA" id="ARBA00005602"/>
    </source>
</evidence>
<dbReference type="RefSeq" id="XP_009523484.1">
    <property type="nucleotide sequence ID" value="XM_009525189.1"/>
</dbReference>
<sequence>MRKSRPMSPSPSRGPRSLSPPRGSPVHGEGKISLRVDQPVEGCKMMTHAFFRSGDGDIDDKNVDMQFHWYRSSMRRACANPECTRHTSDGAGNVLLLVAKIECVQCCRLGITREHSCFCSPDCFRLAWHKHKQLHDTQALLETQQREDGDFPWKSQLHNMETFCPLPKESWVKVQEENRSYTPSAEDVGHVIRVECQATKRVGGGVLTKTVDTGIVLPFPPMPPRRQMLANVNEERLTPRLRQIGVFRVLTYNILAEIYATRQMYPYCPIWALSWSFRRELLKRELQSYNADIICLQEVQGDHYKNFFAPMMEDWGYEGWYLKKSRESMGLEGKVDGCALFYKRNRFILKERYPVDFNDLANEFLNQVQTEYDLDYQGPSMAAREMFLSTLNKMRQRLQRDNVAQIAVLEVVPANNEVVARKSQSGPLICIANVHIFSNPKFPDVKMWQTNMLAKQLERVTLSRNLPTILCGDFNSEPTSAVYEFMTRNHVPLDHPDIQYPPPLIANIYASLDLEHSIGFASAYASVFGAEPEYTNYTGHWTGVVDYVWYTPETLTPFAGLKVHPPEVLEAYSKTALPNCQFLSDHVPLFGPQSGSLTNTKSNHVALASPSGCCHTPVPSEQKTSLHLTPRARTMQTSQVYAVDRVYGDLQPQFVAKDVLKALSQLDAVVGDVFNRLAHKVSQEKERVAAVDARIQVCQAKVNALTARRTSNKPTTVFSTSKYPAPRQLPLSRTLFHDKPYADAPPLVPDADDDTHFLPAEPLPPAQRGQHMAEVVELFEKVNEYQKTQQPEADMEKEGLGRLPEYIPSVGSVLLFNSGENPYQKYTSWDNLLGTDYEEEEEKRKELAKAPRTIEYGDELPAVHGLNYEFHPSMGIMPDMSAKLPTNLPLENIADYKYAQESNTSIAPSMFQDKALPDLPAVANFAEGPVAQEPSEQNFQVGPVDGAPPPPPPAPTVDFTKIDDGAPPPPPPPPPAQEDEEDDSAPPPPPPPMANSEDEDAPPPPPPPQEDGPPAPPAPEEEDNQPPIVSLLDQIRNPNIKLKKVDPNEKKDDPIAKAGDTANKPLTIAEEMQQRMLRRQAAISGKQDQMEQKREREKAAAKPVTVLTAKEVTAPTQPPPPPPPSDDGQQHNKLPTLAMSDDGSDDGRGNISDDDKSNDGDDFLAQIRNIKKKQEEGGPNTQPRQPPPPPKTQEIKNPVADFESQMIGLRNREDSLSMSEASDWSDD</sequence>
<evidence type="ECO:0000259" key="4">
    <source>
        <dbReference type="Pfam" id="PF03372"/>
    </source>
</evidence>
<feature type="compositionally biased region" description="Pro residues" evidence="3">
    <location>
        <begin position="946"/>
        <end position="955"/>
    </location>
</feature>
<dbReference type="GO" id="GO:0034314">
    <property type="term" value="P:Arp2/3 complex-mediated actin nucleation"/>
    <property type="evidence" value="ECO:0007669"/>
    <property type="project" value="InterPro"/>
</dbReference>
<dbReference type="GO" id="GO:0042147">
    <property type="term" value="P:retrograde transport, endosome to Golgi"/>
    <property type="evidence" value="ECO:0007669"/>
    <property type="project" value="TreeGrafter"/>
</dbReference>
<dbReference type="GO" id="GO:0032456">
    <property type="term" value="P:endocytic recycling"/>
    <property type="evidence" value="ECO:0007669"/>
    <property type="project" value="TreeGrafter"/>
</dbReference>
<evidence type="ECO:0000259" key="5">
    <source>
        <dbReference type="Pfam" id="PF11945"/>
    </source>
</evidence>
<dbReference type="GeneID" id="20650086"/>
<dbReference type="InParanoid" id="G4Z398"/>
<dbReference type="InterPro" id="IPR005135">
    <property type="entry name" value="Endo/exonuclease/phosphatase"/>
</dbReference>
<dbReference type="PANTHER" id="PTHR23331:SF1">
    <property type="entry name" value="WASH COMPLEX SUBUNIT 1"/>
    <property type="match status" value="1"/>
</dbReference>
<feature type="compositionally biased region" description="Pro residues" evidence="3">
    <location>
        <begin position="1116"/>
        <end position="1125"/>
    </location>
</feature>
<name>G4Z398_PHYSP</name>
<dbReference type="EMBL" id="JH159153">
    <property type="protein sequence ID" value="EGZ20767.1"/>
    <property type="molecule type" value="Genomic_DNA"/>
</dbReference>
<evidence type="ECO:0000256" key="2">
    <source>
        <dbReference type="ARBA" id="ARBA00023203"/>
    </source>
</evidence>
<comment type="similarity">
    <text evidence="1">Belongs to the WASH1 family.</text>
</comment>
<dbReference type="PANTHER" id="PTHR23331">
    <property type="entry name" value="CXYORF1"/>
    <property type="match status" value="1"/>
</dbReference>
<dbReference type="STRING" id="1094619.G4Z398"/>
<dbReference type="GO" id="GO:0055037">
    <property type="term" value="C:recycling endosome"/>
    <property type="evidence" value="ECO:0007669"/>
    <property type="project" value="TreeGrafter"/>
</dbReference>
<feature type="compositionally biased region" description="Basic and acidic residues" evidence="3">
    <location>
        <begin position="1088"/>
        <end position="1100"/>
    </location>
</feature>
<keyword evidence="7" id="KW-1185">Reference proteome</keyword>
<dbReference type="GO" id="GO:0003779">
    <property type="term" value="F:actin binding"/>
    <property type="evidence" value="ECO:0007669"/>
    <property type="project" value="UniProtKB-KW"/>
</dbReference>
<dbReference type="Proteomes" id="UP000002640">
    <property type="component" value="Unassembled WGS sequence"/>
</dbReference>
<dbReference type="GO" id="GO:0043014">
    <property type="term" value="F:alpha-tubulin binding"/>
    <property type="evidence" value="ECO:0007669"/>
    <property type="project" value="InterPro"/>
</dbReference>
<accession>G4Z398</accession>
<dbReference type="GO" id="GO:0005829">
    <property type="term" value="C:cytosol"/>
    <property type="evidence" value="ECO:0007669"/>
    <property type="project" value="GOC"/>
</dbReference>
<evidence type="ECO:0000313" key="6">
    <source>
        <dbReference type="EMBL" id="EGZ20767.1"/>
    </source>
</evidence>
<dbReference type="Pfam" id="PF11945">
    <property type="entry name" value="WASH_WAHD"/>
    <property type="match status" value="1"/>
</dbReference>
<feature type="compositionally biased region" description="Basic and acidic residues" evidence="3">
    <location>
        <begin position="1145"/>
        <end position="1159"/>
    </location>
</feature>
<feature type="domain" description="WASH1 WAHD" evidence="5">
    <location>
        <begin position="639"/>
        <end position="927"/>
    </location>
</feature>